<evidence type="ECO:0000313" key="1">
    <source>
        <dbReference type="EMBL" id="KAK3735117.1"/>
    </source>
</evidence>
<evidence type="ECO:0000313" key="2">
    <source>
        <dbReference type="Proteomes" id="UP001283361"/>
    </source>
</evidence>
<protein>
    <submittedName>
        <fullName evidence="1">Uncharacterized protein</fullName>
    </submittedName>
</protein>
<comment type="caution">
    <text evidence="1">The sequence shown here is derived from an EMBL/GenBank/DDBJ whole genome shotgun (WGS) entry which is preliminary data.</text>
</comment>
<accession>A0AAE0Y7Y7</accession>
<gene>
    <name evidence="1" type="ORF">RRG08_054469</name>
</gene>
<dbReference type="Proteomes" id="UP001283361">
    <property type="component" value="Unassembled WGS sequence"/>
</dbReference>
<sequence>MPQDALRKTSSEYEAVRNHPVNGTISTEGSRTQPQTLSSTTSQIMVLWCMLWDIMVNPYEWGCRYWVRDGAAWVVFFHDVVV</sequence>
<dbReference type="EMBL" id="JAWDGP010006827">
    <property type="protein sequence ID" value="KAK3735117.1"/>
    <property type="molecule type" value="Genomic_DNA"/>
</dbReference>
<name>A0AAE0Y7Y7_9GAST</name>
<dbReference type="AlphaFoldDB" id="A0AAE0Y7Y7"/>
<organism evidence="1 2">
    <name type="scientific">Elysia crispata</name>
    <name type="common">lettuce slug</name>
    <dbReference type="NCBI Taxonomy" id="231223"/>
    <lineage>
        <taxon>Eukaryota</taxon>
        <taxon>Metazoa</taxon>
        <taxon>Spiralia</taxon>
        <taxon>Lophotrochozoa</taxon>
        <taxon>Mollusca</taxon>
        <taxon>Gastropoda</taxon>
        <taxon>Heterobranchia</taxon>
        <taxon>Euthyneura</taxon>
        <taxon>Panpulmonata</taxon>
        <taxon>Sacoglossa</taxon>
        <taxon>Placobranchoidea</taxon>
        <taxon>Plakobranchidae</taxon>
        <taxon>Elysia</taxon>
    </lineage>
</organism>
<keyword evidence="2" id="KW-1185">Reference proteome</keyword>
<reference evidence="1" key="1">
    <citation type="journal article" date="2023" name="G3 (Bethesda)">
        <title>A reference genome for the long-term kleptoplast-retaining sea slug Elysia crispata morphotype clarki.</title>
        <authorList>
            <person name="Eastman K.E."/>
            <person name="Pendleton A.L."/>
            <person name="Shaikh M.A."/>
            <person name="Suttiyut T."/>
            <person name="Ogas R."/>
            <person name="Tomko P."/>
            <person name="Gavelis G."/>
            <person name="Widhalm J.R."/>
            <person name="Wisecaver J.H."/>
        </authorList>
    </citation>
    <scope>NUCLEOTIDE SEQUENCE</scope>
    <source>
        <strain evidence="1">ECLA1</strain>
    </source>
</reference>
<proteinExistence type="predicted"/>